<dbReference type="EMBL" id="PSSX01000004">
    <property type="protein sequence ID" value="PPI85012.1"/>
    <property type="molecule type" value="Genomic_DNA"/>
</dbReference>
<name>A0A2S5ZCS3_9GAMM</name>
<comment type="caution">
    <text evidence="2">The sequence shown here is derived from an EMBL/GenBank/DDBJ whole genome shotgun (WGS) entry which is preliminary data.</text>
</comment>
<evidence type="ECO:0000313" key="2">
    <source>
        <dbReference type="EMBL" id="PPI85012.1"/>
    </source>
</evidence>
<sequence length="73" mass="7728">MVAMPVTPAVIPVAIDIALMLLAPMALVAMVAMAIVVVSIPFMLLVVPGLMMVPIITVVAVMGLQELFLLAWR</sequence>
<keyword evidence="3" id="KW-1185">Reference proteome</keyword>
<accession>A0A2S5ZCS3</accession>
<keyword evidence="1" id="KW-0812">Transmembrane</keyword>
<evidence type="ECO:0000313" key="3">
    <source>
        <dbReference type="Proteomes" id="UP000239917"/>
    </source>
</evidence>
<organism evidence="2 3">
    <name type="scientific">Marinobacter maroccanus</name>
    <dbReference type="NCBI Taxonomy" id="2055143"/>
    <lineage>
        <taxon>Bacteria</taxon>
        <taxon>Pseudomonadati</taxon>
        <taxon>Pseudomonadota</taxon>
        <taxon>Gammaproteobacteria</taxon>
        <taxon>Pseudomonadales</taxon>
        <taxon>Marinobacteraceae</taxon>
        <taxon>Marinobacter</taxon>
    </lineage>
</organism>
<dbReference type="AlphaFoldDB" id="A0A2S5ZCS3"/>
<keyword evidence="1" id="KW-0472">Membrane</keyword>
<dbReference type="Proteomes" id="UP000239917">
    <property type="component" value="Unassembled WGS sequence"/>
</dbReference>
<protein>
    <submittedName>
        <fullName evidence="2">Uncharacterized protein</fullName>
    </submittedName>
</protein>
<keyword evidence="1" id="KW-1133">Transmembrane helix</keyword>
<reference evidence="2 3" key="1">
    <citation type="submission" date="2018-01" db="EMBL/GenBank/DDBJ databases">
        <title>Complete genome sequences of the type strains of Marinobacter flavimaris and Marinobacter maroccanus.</title>
        <authorList>
            <person name="Palau M."/>
            <person name="Boujida N."/>
            <person name="Manresa A."/>
            <person name="Minana-Galbis D."/>
        </authorList>
    </citation>
    <scope>NUCLEOTIDE SEQUENCE [LARGE SCALE GENOMIC DNA]</scope>
    <source>
        <strain evidence="2 3">N4</strain>
    </source>
</reference>
<evidence type="ECO:0000256" key="1">
    <source>
        <dbReference type="SAM" id="Phobius"/>
    </source>
</evidence>
<feature type="transmembrane region" description="Helical" evidence="1">
    <location>
        <begin position="50"/>
        <end position="72"/>
    </location>
</feature>
<proteinExistence type="predicted"/>
<feature type="transmembrane region" description="Helical" evidence="1">
    <location>
        <begin position="21"/>
        <end position="44"/>
    </location>
</feature>
<gene>
    <name evidence="2" type="ORF">KEHDKFFH_07320</name>
</gene>